<dbReference type="CDD" id="cd02440">
    <property type="entry name" value="AdoMet_MTases"/>
    <property type="match status" value="1"/>
</dbReference>
<dbReference type="Pfam" id="PF08241">
    <property type="entry name" value="Methyltransf_11"/>
    <property type="match status" value="1"/>
</dbReference>
<protein>
    <submittedName>
        <fullName evidence="5">CIC11C00000004852</fullName>
    </submittedName>
</protein>
<evidence type="ECO:0000259" key="4">
    <source>
        <dbReference type="Pfam" id="PF08241"/>
    </source>
</evidence>
<dbReference type="Proteomes" id="UP000182259">
    <property type="component" value="Chromosome VI"/>
</dbReference>
<evidence type="ECO:0000256" key="2">
    <source>
        <dbReference type="ARBA" id="ARBA00022603"/>
    </source>
</evidence>
<dbReference type="PANTHER" id="PTHR44942:SF4">
    <property type="entry name" value="METHYLTRANSFERASE TYPE 11 DOMAIN-CONTAINING PROTEIN"/>
    <property type="match status" value="1"/>
</dbReference>
<evidence type="ECO:0000313" key="6">
    <source>
        <dbReference type="Proteomes" id="UP000182259"/>
    </source>
</evidence>
<sequence length="309" mass="35743">MTTFAKTGFRSINYNSFRPHYPASFYKVLFDYVQRDSIASTIDLGCGTGVGTFPLLNYSERVVGLDLSPLMIETANKLKKERLAEMGLTDESRITFDVSAVEDFEAPPESFDLITCAECIHWFRDYESFFASAAKQLKPGGVLAYWYYVDPVVVNFEGPYDTSRSKKEILKAAVDLYNQLVYNDPGYLGPCWEQPGRGILQGYLVDVDKYIPCELYKDAVYNKFSPSLDGVDTHTDKDLILQRKDITIRDFRNYVSTYSSFHNYRDKTGQDTEFLDFFENQFVEKLGWDKEKTKLDLDWYTGYTFVRKR</sequence>
<comment type="similarity">
    <text evidence="1">Belongs to the methyltransferase superfamily.</text>
</comment>
<keyword evidence="2" id="KW-0489">Methyltransferase</keyword>
<proteinExistence type="inferred from homology"/>
<accession>A0A1L0C4N9</accession>
<dbReference type="InterPro" id="IPR029063">
    <property type="entry name" value="SAM-dependent_MTases_sf"/>
</dbReference>
<keyword evidence="3" id="KW-0808">Transferase</keyword>
<dbReference type="SUPFAM" id="SSF53335">
    <property type="entry name" value="S-adenosyl-L-methionine-dependent methyltransferases"/>
    <property type="match status" value="1"/>
</dbReference>
<dbReference type="PANTHER" id="PTHR44942">
    <property type="entry name" value="METHYLTRANSF_11 DOMAIN-CONTAINING PROTEIN"/>
    <property type="match status" value="1"/>
</dbReference>
<reference evidence="5 6" key="1">
    <citation type="submission" date="2016-10" db="EMBL/GenBank/DDBJ databases">
        <authorList>
            <person name="de Groot N.N."/>
        </authorList>
    </citation>
    <scope>NUCLEOTIDE SEQUENCE [LARGE SCALE GENOMIC DNA]</scope>
    <source>
        <strain evidence="5 6">PYCC 4715</strain>
    </source>
</reference>
<dbReference type="InterPro" id="IPR051052">
    <property type="entry name" value="Diverse_substrate_MTase"/>
</dbReference>
<dbReference type="InterPro" id="IPR013216">
    <property type="entry name" value="Methyltransf_11"/>
</dbReference>
<dbReference type="GO" id="GO:0008757">
    <property type="term" value="F:S-adenosylmethionine-dependent methyltransferase activity"/>
    <property type="evidence" value="ECO:0007669"/>
    <property type="project" value="InterPro"/>
</dbReference>
<evidence type="ECO:0000313" key="5">
    <source>
        <dbReference type="EMBL" id="SGZ58543.1"/>
    </source>
</evidence>
<organism evidence="5 6">
    <name type="scientific">Sungouiella intermedia</name>
    <dbReference type="NCBI Taxonomy" id="45354"/>
    <lineage>
        <taxon>Eukaryota</taxon>
        <taxon>Fungi</taxon>
        <taxon>Dikarya</taxon>
        <taxon>Ascomycota</taxon>
        <taxon>Saccharomycotina</taxon>
        <taxon>Pichiomycetes</taxon>
        <taxon>Metschnikowiaceae</taxon>
        <taxon>Sungouiella</taxon>
    </lineage>
</organism>
<dbReference type="GO" id="GO:0032259">
    <property type="term" value="P:methylation"/>
    <property type="evidence" value="ECO:0007669"/>
    <property type="project" value="UniProtKB-KW"/>
</dbReference>
<evidence type="ECO:0000256" key="3">
    <source>
        <dbReference type="ARBA" id="ARBA00022679"/>
    </source>
</evidence>
<dbReference type="AlphaFoldDB" id="A0A1L0C4N9"/>
<dbReference type="Gene3D" id="3.40.50.150">
    <property type="entry name" value="Vaccinia Virus protein VP39"/>
    <property type="match status" value="1"/>
</dbReference>
<feature type="domain" description="Methyltransferase type 11" evidence="4">
    <location>
        <begin position="43"/>
        <end position="144"/>
    </location>
</feature>
<name>A0A1L0C4N9_9ASCO</name>
<evidence type="ECO:0000256" key="1">
    <source>
        <dbReference type="ARBA" id="ARBA00008361"/>
    </source>
</evidence>
<gene>
    <name evidence="5" type="ORF">SAMEA4029009_CIC11G00000004852</name>
</gene>
<dbReference type="EMBL" id="LT635769">
    <property type="protein sequence ID" value="SGZ58543.1"/>
    <property type="molecule type" value="Genomic_DNA"/>
</dbReference>